<dbReference type="Proteomes" id="UP001060085">
    <property type="component" value="Linkage Group LG02"/>
</dbReference>
<keyword evidence="2" id="KW-1185">Reference proteome</keyword>
<reference evidence="2" key="1">
    <citation type="journal article" date="2023" name="Nat. Plants">
        <title>Single-cell RNA sequencing provides a high-resolution roadmap for understanding the multicellular compartmentation of specialized metabolism.</title>
        <authorList>
            <person name="Sun S."/>
            <person name="Shen X."/>
            <person name="Li Y."/>
            <person name="Li Y."/>
            <person name="Wang S."/>
            <person name="Li R."/>
            <person name="Zhang H."/>
            <person name="Shen G."/>
            <person name="Guo B."/>
            <person name="Wei J."/>
            <person name="Xu J."/>
            <person name="St-Pierre B."/>
            <person name="Chen S."/>
            <person name="Sun C."/>
        </authorList>
    </citation>
    <scope>NUCLEOTIDE SEQUENCE [LARGE SCALE GENOMIC DNA]</scope>
</reference>
<dbReference type="EMBL" id="CM044702">
    <property type="protein sequence ID" value="KAI5675783.1"/>
    <property type="molecule type" value="Genomic_DNA"/>
</dbReference>
<sequence>MGFEKNNEGQLVRVGQEESDEEDDDDDEEKEKMNAGEEESESETEEERFRRETRRKRRQEKMEEGLHDDTLMLKVQLTKEAYLKSQGYTLRSKRSWLSRQNEGEKIKPLKTFKTCVLLRDVLRKERSFLVKN</sequence>
<organism evidence="1 2">
    <name type="scientific">Catharanthus roseus</name>
    <name type="common">Madagascar periwinkle</name>
    <name type="synonym">Vinca rosea</name>
    <dbReference type="NCBI Taxonomy" id="4058"/>
    <lineage>
        <taxon>Eukaryota</taxon>
        <taxon>Viridiplantae</taxon>
        <taxon>Streptophyta</taxon>
        <taxon>Embryophyta</taxon>
        <taxon>Tracheophyta</taxon>
        <taxon>Spermatophyta</taxon>
        <taxon>Magnoliopsida</taxon>
        <taxon>eudicotyledons</taxon>
        <taxon>Gunneridae</taxon>
        <taxon>Pentapetalae</taxon>
        <taxon>asterids</taxon>
        <taxon>lamiids</taxon>
        <taxon>Gentianales</taxon>
        <taxon>Apocynaceae</taxon>
        <taxon>Rauvolfioideae</taxon>
        <taxon>Vinceae</taxon>
        <taxon>Catharanthinae</taxon>
        <taxon>Catharanthus</taxon>
    </lineage>
</organism>
<name>A0ACC0BT60_CATRO</name>
<accession>A0ACC0BT60</accession>
<evidence type="ECO:0000313" key="2">
    <source>
        <dbReference type="Proteomes" id="UP001060085"/>
    </source>
</evidence>
<gene>
    <name evidence="1" type="ORF">M9H77_06733</name>
</gene>
<protein>
    <submittedName>
        <fullName evidence="1">Uncharacterized protein</fullName>
    </submittedName>
</protein>
<proteinExistence type="predicted"/>
<comment type="caution">
    <text evidence="1">The sequence shown here is derived from an EMBL/GenBank/DDBJ whole genome shotgun (WGS) entry which is preliminary data.</text>
</comment>
<evidence type="ECO:0000313" key="1">
    <source>
        <dbReference type="EMBL" id="KAI5675783.1"/>
    </source>
</evidence>